<comment type="caution">
    <text evidence="4">The sequence shown here is derived from an EMBL/GenBank/DDBJ whole genome shotgun (WGS) entry which is preliminary data.</text>
</comment>
<dbReference type="Proteomes" id="UP000004259">
    <property type="component" value="Unassembled WGS sequence"/>
</dbReference>
<dbReference type="InterPro" id="IPR051338">
    <property type="entry name" value="NodU/CmcH_Carbamoyltrnsfr"/>
</dbReference>
<dbReference type="Gene3D" id="3.90.870.20">
    <property type="entry name" value="Carbamoyltransferase, C-terminal domain"/>
    <property type="match status" value="1"/>
</dbReference>
<feature type="non-terminal residue" evidence="4">
    <location>
        <position position="1"/>
    </location>
</feature>
<dbReference type="InterPro" id="IPR038152">
    <property type="entry name" value="Carbam_trans_C_sf"/>
</dbReference>
<dbReference type="RefSeq" id="WP_002849825.1">
    <property type="nucleotide sequence ID" value="NZ_ADKM02000082.1"/>
</dbReference>
<dbReference type="STRING" id="246199.CUS_4339"/>
<dbReference type="InterPro" id="IPR003696">
    <property type="entry name" value="Carbtransf_dom"/>
</dbReference>
<dbReference type="InterPro" id="IPR031730">
    <property type="entry name" value="Carbam_trans_C"/>
</dbReference>
<dbReference type="GO" id="GO:0016740">
    <property type="term" value="F:transferase activity"/>
    <property type="evidence" value="ECO:0007669"/>
    <property type="project" value="UniProtKB-KW"/>
</dbReference>
<dbReference type="eggNOG" id="COG2192">
    <property type="taxonomic scope" value="Bacteria"/>
</dbReference>
<organism evidence="4 5">
    <name type="scientific">Ruminococcus albus 8</name>
    <dbReference type="NCBI Taxonomy" id="246199"/>
    <lineage>
        <taxon>Bacteria</taxon>
        <taxon>Bacillati</taxon>
        <taxon>Bacillota</taxon>
        <taxon>Clostridia</taxon>
        <taxon>Eubacteriales</taxon>
        <taxon>Oscillospiraceae</taxon>
        <taxon>Ruminococcus</taxon>
    </lineage>
</organism>
<evidence type="ECO:0000313" key="4">
    <source>
        <dbReference type="EMBL" id="EGC02981.1"/>
    </source>
</evidence>
<evidence type="ECO:0000313" key="5">
    <source>
        <dbReference type="Proteomes" id="UP000004259"/>
    </source>
</evidence>
<dbReference type="PANTHER" id="PTHR34847:SF1">
    <property type="entry name" value="NODULATION PROTEIN U"/>
    <property type="match status" value="1"/>
</dbReference>
<dbReference type="Pfam" id="PF02543">
    <property type="entry name" value="Carbam_trans_N"/>
    <property type="match status" value="1"/>
</dbReference>
<evidence type="ECO:0000259" key="3">
    <source>
        <dbReference type="Pfam" id="PF16861"/>
    </source>
</evidence>
<evidence type="ECO:0000259" key="2">
    <source>
        <dbReference type="Pfam" id="PF02543"/>
    </source>
</evidence>
<accession>E9SCL2</accession>
<protein>
    <submittedName>
        <fullName evidence="4">Carbamoyltransferase</fullName>
    </submittedName>
</protein>
<dbReference type="Gene3D" id="3.30.420.40">
    <property type="match status" value="1"/>
</dbReference>
<dbReference type="EMBL" id="ADKM02000082">
    <property type="protein sequence ID" value="EGC02981.1"/>
    <property type="molecule type" value="Genomic_DNA"/>
</dbReference>
<dbReference type="Pfam" id="PF16861">
    <property type="entry name" value="Carbam_trans_C"/>
    <property type="match status" value="1"/>
</dbReference>
<dbReference type="AlphaFoldDB" id="E9SCL2"/>
<proteinExistence type="inferred from homology"/>
<reference evidence="4 5" key="1">
    <citation type="submission" date="2011-02" db="EMBL/GenBank/DDBJ databases">
        <authorList>
            <person name="Nelson K.E."/>
            <person name="Sutton G."/>
            <person name="Torralba M."/>
            <person name="Durkin S."/>
            <person name="Harkins D."/>
            <person name="Montgomery R."/>
            <person name="Ziemer C."/>
            <person name="Klaassens E."/>
            <person name="Ocuiv P."/>
            <person name="Morrison M."/>
        </authorList>
    </citation>
    <scope>NUCLEOTIDE SEQUENCE [LARGE SCALE GENOMIC DNA]</scope>
    <source>
        <strain evidence="4 5">8</strain>
    </source>
</reference>
<feature type="domain" description="Carbamoyltransferase" evidence="2">
    <location>
        <begin position="5"/>
        <end position="178"/>
    </location>
</feature>
<name>E9SCL2_RUMAL</name>
<gene>
    <name evidence="4" type="ORF">CUS_4339</name>
</gene>
<dbReference type="PANTHER" id="PTHR34847">
    <property type="entry name" value="NODULATION PROTEIN U"/>
    <property type="match status" value="1"/>
</dbReference>
<comment type="similarity">
    <text evidence="1">Belongs to the NodU/CmcH family.</text>
</comment>
<sequence length="401" mass="45586">YKLIKQIDYPNSLGYFYAVATKFLGFEPWHHEGKTMALAAYGHKNSMIDQKLSTLFSIKEGIYDCSEFIYRNSALFLMVDMDKAIAELEQLFGVKARNHSEPISDFHMDFAFAVQMLLENSVISVVNYGIEKTGITQVCASGGIFMNCKMNMVVREQSKASDYFVQPLAGDLGLVLGSGLLLSSSKYTSEFYSVSLGPDFSDEYIESILKKSGLKYMKSPDIAYDVAKLLSENNIVCWFEGRMEMGARALGNRSILANPRDAQMSDKINELVKHREVWRPFACSILEEYCEIVLENYPCHKRYPFMIEAFRVKDNWRDKIPAVIHRADYTTRPQTVSCKTNPLYYDAIKHFYEITGCPLVLNTSFNDKGQPIIMSPELAVDFIKKNPVDVLAIGNYLVINK</sequence>
<feature type="domain" description="Carbamoyltransferase C-terminal" evidence="3">
    <location>
        <begin position="227"/>
        <end position="398"/>
    </location>
</feature>
<evidence type="ECO:0000256" key="1">
    <source>
        <dbReference type="ARBA" id="ARBA00006129"/>
    </source>
</evidence>
<keyword evidence="5" id="KW-1185">Reference proteome</keyword>
<keyword evidence="4" id="KW-0808">Transferase</keyword>